<dbReference type="EMBL" id="JAFCIX010000040">
    <property type="protein sequence ID" value="KAH6600354.1"/>
    <property type="molecule type" value="Genomic_DNA"/>
</dbReference>
<gene>
    <name evidence="3" type="ORF">BASA50_002365</name>
</gene>
<evidence type="ECO:0000256" key="1">
    <source>
        <dbReference type="SAM" id="MobiDB-lite"/>
    </source>
</evidence>
<comment type="caution">
    <text evidence="3">The sequence shown here is derived from an EMBL/GenBank/DDBJ whole genome shotgun (WGS) entry which is preliminary data.</text>
</comment>
<keyword evidence="2" id="KW-0472">Membrane</keyword>
<accession>A0ABQ8FLH5</accession>
<keyword evidence="4" id="KW-1185">Reference proteome</keyword>
<evidence type="ECO:0008006" key="5">
    <source>
        <dbReference type="Google" id="ProtNLM"/>
    </source>
</evidence>
<sequence>MSSNTQPQANAQPQAIPPPVLAVIVTMNLLLVLVCILILAWKRIDSHQDSSLCAAASDRSTIGTITEQLPVYELPPCYSNHTVPMQQSNPQYISVMISVHTSATQPSPTPSGLTLSSPDDTHHTNNAVANDQPPTYHTLCLA</sequence>
<proteinExistence type="predicted"/>
<evidence type="ECO:0000313" key="3">
    <source>
        <dbReference type="EMBL" id="KAH6600354.1"/>
    </source>
</evidence>
<keyword evidence="2" id="KW-1133">Transmembrane helix</keyword>
<evidence type="ECO:0000313" key="4">
    <source>
        <dbReference type="Proteomes" id="UP001648503"/>
    </source>
</evidence>
<feature type="region of interest" description="Disordered" evidence="1">
    <location>
        <begin position="103"/>
        <end position="131"/>
    </location>
</feature>
<name>A0ABQ8FLH5_9FUNG</name>
<reference evidence="3 4" key="1">
    <citation type="submission" date="2021-02" db="EMBL/GenBank/DDBJ databases">
        <title>Variation within the Batrachochytrium salamandrivorans European outbreak.</title>
        <authorList>
            <person name="Kelly M."/>
            <person name="Pasmans F."/>
            <person name="Shea T.P."/>
            <person name="Munoz J.F."/>
            <person name="Carranza S."/>
            <person name="Cuomo C.A."/>
            <person name="Martel A."/>
        </authorList>
    </citation>
    <scope>NUCLEOTIDE SEQUENCE [LARGE SCALE GENOMIC DNA]</scope>
    <source>
        <strain evidence="3 4">AMFP18/2</strain>
    </source>
</reference>
<keyword evidence="2" id="KW-0812">Transmembrane</keyword>
<feature type="transmembrane region" description="Helical" evidence="2">
    <location>
        <begin position="20"/>
        <end position="41"/>
    </location>
</feature>
<organism evidence="3 4">
    <name type="scientific">Batrachochytrium salamandrivorans</name>
    <dbReference type="NCBI Taxonomy" id="1357716"/>
    <lineage>
        <taxon>Eukaryota</taxon>
        <taxon>Fungi</taxon>
        <taxon>Fungi incertae sedis</taxon>
        <taxon>Chytridiomycota</taxon>
        <taxon>Chytridiomycota incertae sedis</taxon>
        <taxon>Chytridiomycetes</taxon>
        <taxon>Rhizophydiales</taxon>
        <taxon>Rhizophydiales incertae sedis</taxon>
        <taxon>Batrachochytrium</taxon>
    </lineage>
</organism>
<dbReference type="Proteomes" id="UP001648503">
    <property type="component" value="Unassembled WGS sequence"/>
</dbReference>
<evidence type="ECO:0000256" key="2">
    <source>
        <dbReference type="SAM" id="Phobius"/>
    </source>
</evidence>
<protein>
    <recommendedName>
        <fullName evidence="5">Brl1/Brr6 domain-containing protein</fullName>
    </recommendedName>
</protein>